<sequence>MVLRANRFARIASPLHAWWSLSLIAVDPTSAFWEGEATLTPRLQIEIVETGQFQMDAALYGFDGKRLQSALDQLQSNPAVGVQRPDSPSMWDWNFYDWRITYWPTERLDHIVLLRVVPKQAPKSQAISSVLRLIRLINDVKRLFGY</sequence>
<protein>
    <submittedName>
        <fullName evidence="1">Uncharacterized protein</fullName>
    </submittedName>
</protein>
<dbReference type="RefSeq" id="WP_163460895.1">
    <property type="nucleotide sequence ID" value="NZ_JAAAMG010000001.1"/>
</dbReference>
<reference evidence="1 2" key="1">
    <citation type="submission" date="2020-01" db="EMBL/GenBank/DDBJ databases">
        <title>Jiella pacifica sp. nov.</title>
        <authorList>
            <person name="Xue Z."/>
            <person name="Zhu S."/>
            <person name="Chen J."/>
            <person name="Yang J."/>
        </authorList>
    </citation>
    <scope>NUCLEOTIDE SEQUENCE [LARGE SCALE GENOMIC DNA]</scope>
    <source>
        <strain evidence="1 2">40Bstr34</strain>
    </source>
</reference>
<gene>
    <name evidence="1" type="ORF">GTK09_02625</name>
</gene>
<organism evidence="1 2">
    <name type="scientific">Jiella pacifica</name>
    <dbReference type="NCBI Taxonomy" id="2696469"/>
    <lineage>
        <taxon>Bacteria</taxon>
        <taxon>Pseudomonadati</taxon>
        <taxon>Pseudomonadota</taxon>
        <taxon>Alphaproteobacteria</taxon>
        <taxon>Hyphomicrobiales</taxon>
        <taxon>Aurantimonadaceae</taxon>
        <taxon>Jiella</taxon>
    </lineage>
</organism>
<dbReference type="EMBL" id="JAAAMG010000001">
    <property type="protein sequence ID" value="NDW03311.1"/>
    <property type="molecule type" value="Genomic_DNA"/>
</dbReference>
<evidence type="ECO:0000313" key="2">
    <source>
        <dbReference type="Proteomes" id="UP000469011"/>
    </source>
</evidence>
<dbReference type="Proteomes" id="UP000469011">
    <property type="component" value="Unassembled WGS sequence"/>
</dbReference>
<name>A0A6N9SWZ5_9HYPH</name>
<comment type="caution">
    <text evidence="1">The sequence shown here is derived from an EMBL/GenBank/DDBJ whole genome shotgun (WGS) entry which is preliminary data.</text>
</comment>
<proteinExistence type="predicted"/>
<accession>A0A6N9SWZ5</accession>
<evidence type="ECO:0000313" key="1">
    <source>
        <dbReference type="EMBL" id="NDW03311.1"/>
    </source>
</evidence>
<dbReference type="AlphaFoldDB" id="A0A6N9SWZ5"/>
<keyword evidence="2" id="KW-1185">Reference proteome</keyword>